<feature type="transmembrane region" description="Helical" evidence="11">
    <location>
        <begin position="205"/>
        <end position="226"/>
    </location>
</feature>
<dbReference type="Proteomes" id="UP000694392">
    <property type="component" value="Unplaced"/>
</dbReference>
<reference evidence="13" key="2">
    <citation type="submission" date="2025-09" db="UniProtKB">
        <authorList>
            <consortium name="Ensembl"/>
        </authorList>
    </citation>
    <scope>IDENTIFICATION</scope>
</reference>
<keyword evidence="6 11" id="KW-0472">Membrane</keyword>
<evidence type="ECO:0000256" key="8">
    <source>
        <dbReference type="ARBA" id="ARBA00023170"/>
    </source>
</evidence>
<keyword evidence="11" id="KW-0552">Olfaction</keyword>
<dbReference type="SUPFAM" id="SSF81321">
    <property type="entry name" value="Family A G protein-coupled receptor-like"/>
    <property type="match status" value="1"/>
</dbReference>
<keyword evidence="5 10" id="KW-0297">G-protein coupled receptor</keyword>
<dbReference type="AlphaFoldDB" id="A0A8D0GBI2"/>
<organism evidence="13 14">
    <name type="scientific">Sphenodon punctatus</name>
    <name type="common">Tuatara</name>
    <name type="synonym">Hatteria punctata</name>
    <dbReference type="NCBI Taxonomy" id="8508"/>
    <lineage>
        <taxon>Eukaryota</taxon>
        <taxon>Metazoa</taxon>
        <taxon>Chordata</taxon>
        <taxon>Craniata</taxon>
        <taxon>Vertebrata</taxon>
        <taxon>Euteleostomi</taxon>
        <taxon>Lepidosauria</taxon>
        <taxon>Sphenodontia</taxon>
        <taxon>Sphenodontidae</taxon>
        <taxon>Sphenodon</taxon>
    </lineage>
</organism>
<keyword evidence="4 11" id="KW-1133">Transmembrane helix</keyword>
<dbReference type="OMA" id="YSIIQVA"/>
<sequence>MEKGNLTTVTEFILLGLSQAQEVQLFLFVLFLLFYAVILPGNILIIVTIQSEPRLGSPMYFFLANLALLDIFYCSITPPKMLVDFFSGQKTISYAGCIAQIFFLHFLGAAEAFLLIGMAYDRYVAVCQPLRYSALVNRRVCWSLVAMAWIGGFLHAVILVTLTAQLPFCGPNVLYNFFCDIPQVIKLACANTYEAEVLTFSNNGLVILLCFLLLLTSYTFLLLKLHGYSGSAKGKSKITSTCITHIIVIFVMFCPAIYLYCHPFHTVAMEKLVAVFHTVVFPLTNPMIYTLRNKEVKVAMRRKLSRYLLCVGKSSK</sequence>
<keyword evidence="7" id="KW-1015">Disulfide bond</keyword>
<dbReference type="GeneTree" id="ENSGT00940000163142"/>
<feature type="transmembrane region" description="Helical" evidence="11">
    <location>
        <begin position="98"/>
        <end position="120"/>
    </location>
</feature>
<dbReference type="InterPro" id="IPR000725">
    <property type="entry name" value="Olfact_rcpt"/>
</dbReference>
<accession>A0A8D0GBI2</accession>
<dbReference type="PRINTS" id="PR00245">
    <property type="entry name" value="OLFACTORYR"/>
</dbReference>
<keyword evidence="3 10" id="KW-0812">Transmembrane</keyword>
<keyword evidence="8 10" id="KW-0675">Receptor</keyword>
<evidence type="ECO:0000256" key="1">
    <source>
        <dbReference type="ARBA" id="ARBA00004141"/>
    </source>
</evidence>
<reference evidence="13" key="1">
    <citation type="submission" date="2025-08" db="UniProtKB">
        <authorList>
            <consortium name="Ensembl"/>
        </authorList>
    </citation>
    <scope>IDENTIFICATION</scope>
</reference>
<evidence type="ECO:0000256" key="4">
    <source>
        <dbReference type="ARBA" id="ARBA00022989"/>
    </source>
</evidence>
<evidence type="ECO:0000256" key="11">
    <source>
        <dbReference type="RuleBase" id="RU363047"/>
    </source>
</evidence>
<keyword evidence="11" id="KW-1003">Cell membrane</keyword>
<keyword evidence="14" id="KW-1185">Reference proteome</keyword>
<feature type="transmembrane region" description="Helical" evidence="11">
    <location>
        <begin position="272"/>
        <end position="291"/>
    </location>
</feature>
<evidence type="ECO:0000259" key="12">
    <source>
        <dbReference type="PROSITE" id="PS50262"/>
    </source>
</evidence>
<dbReference type="InterPro" id="IPR017452">
    <property type="entry name" value="GPCR_Rhodpsn_7TM"/>
</dbReference>
<dbReference type="FunFam" id="1.20.1070.10:FF:000012">
    <property type="entry name" value="Olfactory receptor"/>
    <property type="match status" value="1"/>
</dbReference>
<dbReference type="PROSITE" id="PS50262">
    <property type="entry name" value="G_PROTEIN_RECEP_F1_2"/>
    <property type="match status" value="1"/>
</dbReference>
<evidence type="ECO:0000256" key="6">
    <source>
        <dbReference type="ARBA" id="ARBA00023136"/>
    </source>
</evidence>
<comment type="subcellular location">
    <subcellularLocation>
        <location evidence="11">Cell membrane</location>
        <topology evidence="11">Multi-pass membrane protein</topology>
    </subcellularLocation>
    <subcellularLocation>
        <location evidence="1">Membrane</location>
        <topology evidence="1">Multi-pass membrane protein</topology>
    </subcellularLocation>
</comment>
<keyword evidence="9 10" id="KW-0807">Transducer</keyword>
<feature type="domain" description="G-protein coupled receptors family 1 profile" evidence="12">
    <location>
        <begin position="41"/>
        <end position="289"/>
    </location>
</feature>
<feature type="transmembrane region" description="Helical" evidence="11">
    <location>
        <begin position="59"/>
        <end position="78"/>
    </location>
</feature>
<evidence type="ECO:0000313" key="14">
    <source>
        <dbReference type="Proteomes" id="UP000694392"/>
    </source>
</evidence>
<dbReference type="PROSITE" id="PS00237">
    <property type="entry name" value="G_PROTEIN_RECEP_F1_1"/>
    <property type="match status" value="1"/>
</dbReference>
<evidence type="ECO:0000256" key="3">
    <source>
        <dbReference type="ARBA" id="ARBA00022692"/>
    </source>
</evidence>
<name>A0A8D0GBI2_SPHPU</name>
<evidence type="ECO:0000256" key="5">
    <source>
        <dbReference type="ARBA" id="ARBA00023040"/>
    </source>
</evidence>
<dbReference type="Gene3D" id="1.20.1070.10">
    <property type="entry name" value="Rhodopsin 7-helix transmembrane proteins"/>
    <property type="match status" value="1"/>
</dbReference>
<dbReference type="Ensembl" id="ENSSPUT00000003784.1">
    <property type="protein sequence ID" value="ENSSPUP00000003563.1"/>
    <property type="gene ID" value="ENSSPUG00000002725.1"/>
</dbReference>
<dbReference type="InterPro" id="IPR000276">
    <property type="entry name" value="GPCR_Rhodpsn"/>
</dbReference>
<comment type="similarity">
    <text evidence="2 10">Belongs to the G-protein coupled receptor 1 family.</text>
</comment>
<dbReference type="InterPro" id="IPR050427">
    <property type="entry name" value="Olfactory_Receptors"/>
</dbReference>
<evidence type="ECO:0000256" key="9">
    <source>
        <dbReference type="ARBA" id="ARBA00023224"/>
    </source>
</evidence>
<dbReference type="PANTHER" id="PTHR48002">
    <property type="entry name" value="OLFACTORY RECEPTOR"/>
    <property type="match status" value="1"/>
</dbReference>
<dbReference type="Pfam" id="PF13853">
    <property type="entry name" value="7tm_4"/>
    <property type="match status" value="1"/>
</dbReference>
<proteinExistence type="inferred from homology"/>
<evidence type="ECO:0000256" key="10">
    <source>
        <dbReference type="RuleBase" id="RU000688"/>
    </source>
</evidence>
<feature type="transmembrane region" description="Helical" evidence="11">
    <location>
        <begin position="25"/>
        <end position="47"/>
    </location>
</feature>
<dbReference type="PRINTS" id="PR00237">
    <property type="entry name" value="GPCRRHODOPSN"/>
</dbReference>
<evidence type="ECO:0000256" key="2">
    <source>
        <dbReference type="ARBA" id="ARBA00010663"/>
    </source>
</evidence>
<feature type="transmembrane region" description="Helical" evidence="11">
    <location>
        <begin position="238"/>
        <end position="260"/>
    </location>
</feature>
<dbReference type="GO" id="GO:0004930">
    <property type="term" value="F:G protein-coupled receptor activity"/>
    <property type="evidence" value="ECO:0007669"/>
    <property type="project" value="UniProtKB-KW"/>
</dbReference>
<protein>
    <recommendedName>
        <fullName evidence="11">Olfactory receptor</fullName>
    </recommendedName>
</protein>
<dbReference type="GO" id="GO:0005886">
    <property type="term" value="C:plasma membrane"/>
    <property type="evidence" value="ECO:0007669"/>
    <property type="project" value="UniProtKB-SubCell"/>
</dbReference>
<dbReference type="GO" id="GO:0004984">
    <property type="term" value="F:olfactory receptor activity"/>
    <property type="evidence" value="ECO:0007669"/>
    <property type="project" value="InterPro"/>
</dbReference>
<evidence type="ECO:0000256" key="7">
    <source>
        <dbReference type="ARBA" id="ARBA00023157"/>
    </source>
</evidence>
<keyword evidence="11" id="KW-0716">Sensory transduction</keyword>
<evidence type="ECO:0000313" key="13">
    <source>
        <dbReference type="Ensembl" id="ENSSPUP00000003563.1"/>
    </source>
</evidence>
<feature type="transmembrane region" description="Helical" evidence="11">
    <location>
        <begin position="140"/>
        <end position="164"/>
    </location>
</feature>